<keyword evidence="1" id="KW-0805">Transcription regulation</keyword>
<evidence type="ECO:0000256" key="3">
    <source>
        <dbReference type="ARBA" id="ARBA00023163"/>
    </source>
</evidence>
<keyword evidence="6" id="KW-1185">Reference proteome</keyword>
<dbReference type="EMBL" id="JACBZR010000001">
    <property type="protein sequence ID" value="NYI76987.1"/>
    <property type="molecule type" value="Genomic_DNA"/>
</dbReference>
<dbReference type="PRINTS" id="PR00033">
    <property type="entry name" value="HTHASNC"/>
</dbReference>
<dbReference type="GO" id="GO:0043200">
    <property type="term" value="P:response to amino acid"/>
    <property type="evidence" value="ECO:0007669"/>
    <property type="project" value="TreeGrafter"/>
</dbReference>
<dbReference type="GO" id="GO:0005829">
    <property type="term" value="C:cytosol"/>
    <property type="evidence" value="ECO:0007669"/>
    <property type="project" value="TreeGrafter"/>
</dbReference>
<dbReference type="InterPro" id="IPR036388">
    <property type="entry name" value="WH-like_DNA-bd_sf"/>
</dbReference>
<gene>
    <name evidence="5" type="ORF">BJ988_001635</name>
</gene>
<evidence type="ECO:0000313" key="5">
    <source>
        <dbReference type="EMBL" id="NYI76987.1"/>
    </source>
</evidence>
<dbReference type="InterPro" id="IPR019887">
    <property type="entry name" value="Tscrpt_reg_AsnC/Lrp_C"/>
</dbReference>
<accession>A0A7Z0IRR7</accession>
<dbReference type="SUPFAM" id="SSF46785">
    <property type="entry name" value="Winged helix' DNA-binding domain"/>
    <property type="match status" value="1"/>
</dbReference>
<dbReference type="Proteomes" id="UP000564496">
    <property type="component" value="Unassembled WGS sequence"/>
</dbReference>
<evidence type="ECO:0000256" key="2">
    <source>
        <dbReference type="ARBA" id="ARBA00023125"/>
    </source>
</evidence>
<dbReference type="InterPro" id="IPR036390">
    <property type="entry name" value="WH_DNA-bd_sf"/>
</dbReference>
<dbReference type="InterPro" id="IPR011008">
    <property type="entry name" value="Dimeric_a/b-barrel"/>
</dbReference>
<dbReference type="SUPFAM" id="SSF54909">
    <property type="entry name" value="Dimeric alpha+beta barrel"/>
    <property type="match status" value="1"/>
</dbReference>
<evidence type="ECO:0000256" key="1">
    <source>
        <dbReference type="ARBA" id="ARBA00023015"/>
    </source>
</evidence>
<comment type="caution">
    <text evidence="5">The sequence shown here is derived from an EMBL/GenBank/DDBJ whole genome shotgun (WGS) entry which is preliminary data.</text>
</comment>
<dbReference type="CDD" id="cd00090">
    <property type="entry name" value="HTH_ARSR"/>
    <property type="match status" value="1"/>
</dbReference>
<reference evidence="5 6" key="1">
    <citation type="submission" date="2020-07" db="EMBL/GenBank/DDBJ databases">
        <title>Sequencing the genomes of 1000 actinobacteria strains.</title>
        <authorList>
            <person name="Klenk H.-P."/>
        </authorList>
    </citation>
    <scope>NUCLEOTIDE SEQUENCE [LARGE SCALE GENOMIC DNA]</scope>
    <source>
        <strain evidence="5 6">DSM 26487</strain>
    </source>
</reference>
<dbReference type="SMART" id="SM00344">
    <property type="entry name" value="HTH_ASNC"/>
    <property type="match status" value="1"/>
</dbReference>
<keyword evidence="3" id="KW-0804">Transcription</keyword>
<dbReference type="InterPro" id="IPR019888">
    <property type="entry name" value="Tscrpt_reg_AsnC-like"/>
</dbReference>
<dbReference type="GO" id="GO:0043565">
    <property type="term" value="F:sequence-specific DNA binding"/>
    <property type="evidence" value="ECO:0007669"/>
    <property type="project" value="InterPro"/>
</dbReference>
<evidence type="ECO:0000259" key="4">
    <source>
        <dbReference type="PROSITE" id="PS50956"/>
    </source>
</evidence>
<dbReference type="PROSITE" id="PS50956">
    <property type="entry name" value="HTH_ASNC_2"/>
    <property type="match status" value="1"/>
</dbReference>
<dbReference type="AlphaFoldDB" id="A0A7Z0IRR7"/>
<name>A0A7Z0IRR7_9ACTN</name>
<dbReference type="RefSeq" id="WP_179657579.1">
    <property type="nucleotide sequence ID" value="NZ_JACBZR010000001.1"/>
</dbReference>
<sequence>MSQLAKIQPPAAALDSVDRGILRELSDNPELTNKALATRLGIAESTCAYRLRALRDNGVITGRRLDVDTRALGYPLQAVIKVRLGSHSKEHVEKLYDDLVRTPGVIQAFHVAGADDFHLYVAVEDAEALRDFVLQHVTVHRVVRQTETLLVFELREGPGVLPRDTA</sequence>
<dbReference type="PANTHER" id="PTHR30154">
    <property type="entry name" value="LEUCINE-RESPONSIVE REGULATORY PROTEIN"/>
    <property type="match status" value="1"/>
</dbReference>
<organism evidence="5 6">
    <name type="scientific">Nocardioides panzhihuensis</name>
    <dbReference type="NCBI Taxonomy" id="860243"/>
    <lineage>
        <taxon>Bacteria</taxon>
        <taxon>Bacillati</taxon>
        <taxon>Actinomycetota</taxon>
        <taxon>Actinomycetes</taxon>
        <taxon>Propionibacteriales</taxon>
        <taxon>Nocardioidaceae</taxon>
        <taxon>Nocardioides</taxon>
    </lineage>
</organism>
<feature type="domain" description="HTH asnC-type" evidence="4">
    <location>
        <begin position="14"/>
        <end position="75"/>
    </location>
</feature>
<dbReference type="Pfam" id="PF13412">
    <property type="entry name" value="HTH_24"/>
    <property type="match status" value="1"/>
</dbReference>
<evidence type="ECO:0000313" key="6">
    <source>
        <dbReference type="Proteomes" id="UP000564496"/>
    </source>
</evidence>
<keyword evidence="2 5" id="KW-0238">DNA-binding</keyword>
<dbReference type="PANTHER" id="PTHR30154:SF54">
    <property type="entry name" value="POSSIBLE TRANSCRIPTIONAL REGULATORY PROTEIN (PROBABLY LRP_ASNC-FAMILY)"/>
    <property type="match status" value="1"/>
</dbReference>
<protein>
    <submittedName>
        <fullName evidence="5">DNA-binding Lrp family transcriptional regulator</fullName>
    </submittedName>
</protein>
<dbReference type="InterPro" id="IPR011991">
    <property type="entry name" value="ArsR-like_HTH"/>
</dbReference>
<proteinExistence type="predicted"/>
<dbReference type="Pfam" id="PF01037">
    <property type="entry name" value="AsnC_trans_reg"/>
    <property type="match status" value="1"/>
</dbReference>
<dbReference type="Gene3D" id="1.10.10.10">
    <property type="entry name" value="Winged helix-like DNA-binding domain superfamily/Winged helix DNA-binding domain"/>
    <property type="match status" value="1"/>
</dbReference>
<dbReference type="Gene3D" id="3.30.70.920">
    <property type="match status" value="1"/>
</dbReference>
<dbReference type="InterPro" id="IPR000485">
    <property type="entry name" value="AsnC-type_HTH_dom"/>
</dbReference>